<comment type="caution">
    <text evidence="3">The sequence shown here is derived from an EMBL/GenBank/DDBJ whole genome shotgun (WGS) entry which is preliminary data.</text>
</comment>
<evidence type="ECO:0000256" key="1">
    <source>
        <dbReference type="ARBA" id="ARBA00022801"/>
    </source>
</evidence>
<reference evidence="3" key="1">
    <citation type="submission" date="2020-04" db="EMBL/GenBank/DDBJ databases">
        <title>Deep metagenomics examines the oral microbiome during advanced dental caries in children, revealing novel taxa and co-occurrences with host molecules.</title>
        <authorList>
            <person name="Baker J.L."/>
            <person name="Morton J.T."/>
            <person name="Dinis M."/>
            <person name="Alvarez R."/>
            <person name="Tran N.C."/>
            <person name="Knight R."/>
            <person name="Edlund A."/>
        </authorList>
    </citation>
    <scope>NUCLEOTIDE SEQUENCE</scope>
    <source>
        <strain evidence="3">JCVI_23_bin.16</strain>
    </source>
</reference>
<feature type="domain" description="HD" evidence="2">
    <location>
        <begin position="57"/>
        <end position="191"/>
    </location>
</feature>
<dbReference type="InterPro" id="IPR050135">
    <property type="entry name" value="dGTPase-like"/>
</dbReference>
<proteinExistence type="predicted"/>
<sequence>MQWTELLSTARLSGSATQHRNEFDDDYKRIVTSPSFRRLQDKTQVFPLERMDFIHTRLTHSLEVAMIGRTLVSEIALSLADQLEGVADSELAVSQQEFIVRQADIARIVECASLLHDIGNPPYGHFGEDIIRQWFKKRLPAILSEQLDPQLAQDFLASDYVHDLYHFEGNAQALRIAAKLHDFKGSFDGLD</sequence>
<dbReference type="GO" id="GO:0008832">
    <property type="term" value="F:dGTPase activity"/>
    <property type="evidence" value="ECO:0007669"/>
    <property type="project" value="TreeGrafter"/>
</dbReference>
<dbReference type="EMBL" id="JABZFV010000266">
    <property type="protein sequence ID" value="MBF0935526.1"/>
    <property type="molecule type" value="Genomic_DNA"/>
</dbReference>
<protein>
    <submittedName>
        <fullName evidence="3">DNTP triphosphohydrolase</fullName>
    </submittedName>
</protein>
<evidence type="ECO:0000259" key="2">
    <source>
        <dbReference type="PROSITE" id="PS51831"/>
    </source>
</evidence>
<dbReference type="Pfam" id="PF01966">
    <property type="entry name" value="HD"/>
    <property type="match status" value="1"/>
</dbReference>
<gene>
    <name evidence="3" type="primary">dgt</name>
    <name evidence="3" type="ORF">HXK00_07810</name>
</gene>
<dbReference type="NCBIfam" id="TIGR01353">
    <property type="entry name" value="dGTP_triPase"/>
    <property type="match status" value="1"/>
</dbReference>
<accession>A0A929QTR0</accession>
<dbReference type="InterPro" id="IPR003607">
    <property type="entry name" value="HD/PDEase_dom"/>
</dbReference>
<dbReference type="AlphaFoldDB" id="A0A929QTR0"/>
<dbReference type="PANTHER" id="PTHR11373:SF32">
    <property type="entry name" value="DEOXYGUANOSINETRIPHOSPHATE TRIPHOSPHOHYDROLASE"/>
    <property type="match status" value="1"/>
</dbReference>
<organism evidence="3 4">
    <name type="scientific">Abiotrophia defectiva</name>
    <name type="common">Streptococcus defectivus</name>
    <dbReference type="NCBI Taxonomy" id="46125"/>
    <lineage>
        <taxon>Bacteria</taxon>
        <taxon>Bacillati</taxon>
        <taxon>Bacillota</taxon>
        <taxon>Bacilli</taxon>
        <taxon>Lactobacillales</taxon>
        <taxon>Aerococcaceae</taxon>
        <taxon>Abiotrophia</taxon>
    </lineage>
</organism>
<dbReference type="InterPro" id="IPR006261">
    <property type="entry name" value="dGTPase"/>
</dbReference>
<dbReference type="Proteomes" id="UP000757900">
    <property type="component" value="Unassembled WGS sequence"/>
</dbReference>
<dbReference type="GO" id="GO:0006203">
    <property type="term" value="P:dGTP catabolic process"/>
    <property type="evidence" value="ECO:0007669"/>
    <property type="project" value="TreeGrafter"/>
</dbReference>
<dbReference type="SUPFAM" id="SSF109604">
    <property type="entry name" value="HD-domain/PDEase-like"/>
    <property type="match status" value="1"/>
</dbReference>
<dbReference type="PANTHER" id="PTHR11373">
    <property type="entry name" value="DEOXYNUCLEOSIDE TRIPHOSPHATE TRIPHOSPHOHYDROLASE"/>
    <property type="match status" value="1"/>
</dbReference>
<evidence type="ECO:0000313" key="4">
    <source>
        <dbReference type="Proteomes" id="UP000757900"/>
    </source>
</evidence>
<keyword evidence="1" id="KW-0378">Hydrolase</keyword>
<dbReference type="PROSITE" id="PS51831">
    <property type="entry name" value="HD"/>
    <property type="match status" value="1"/>
</dbReference>
<feature type="non-terminal residue" evidence="3">
    <location>
        <position position="191"/>
    </location>
</feature>
<dbReference type="Gene3D" id="1.10.3210.10">
    <property type="entry name" value="Hypothetical protein af1432"/>
    <property type="match status" value="1"/>
</dbReference>
<name>A0A929QTR0_ABIDE</name>
<evidence type="ECO:0000313" key="3">
    <source>
        <dbReference type="EMBL" id="MBF0935526.1"/>
    </source>
</evidence>
<dbReference type="InterPro" id="IPR006674">
    <property type="entry name" value="HD_domain"/>
</dbReference>
<dbReference type="CDD" id="cd00077">
    <property type="entry name" value="HDc"/>
    <property type="match status" value="1"/>
</dbReference>